<dbReference type="AlphaFoldDB" id="A0A3F3PSE6"/>
<keyword evidence="1" id="KW-0472">Membrane</keyword>
<evidence type="ECO:0000313" key="3">
    <source>
        <dbReference type="Proteomes" id="UP000253729"/>
    </source>
</evidence>
<protein>
    <submittedName>
        <fullName evidence="2">Uncharacterized protein</fullName>
    </submittedName>
</protein>
<keyword evidence="1" id="KW-1133">Transmembrane helix</keyword>
<dbReference type="Proteomes" id="UP000253729">
    <property type="component" value="Unassembled WGS sequence"/>
</dbReference>
<evidence type="ECO:0000256" key="1">
    <source>
        <dbReference type="SAM" id="Phobius"/>
    </source>
</evidence>
<keyword evidence="1" id="KW-0812">Transmembrane</keyword>
<sequence>MTPVKLVRHKSVHRSGVATVRVSYLLLPFIGFSHAIFIIYGRLRSQQPPRPGSLQNK</sequence>
<dbReference type="GeneID" id="38135776"/>
<feature type="transmembrane region" description="Helical" evidence="1">
    <location>
        <begin position="20"/>
        <end position="40"/>
    </location>
</feature>
<keyword evidence="3" id="KW-1185">Reference proteome</keyword>
<dbReference type="RefSeq" id="XP_026622882.1">
    <property type="nucleotide sequence ID" value="XM_026767420.1"/>
</dbReference>
<dbReference type="EMBL" id="KZ852064">
    <property type="protein sequence ID" value="RDH29860.1"/>
    <property type="molecule type" value="Genomic_DNA"/>
</dbReference>
<proteinExistence type="predicted"/>
<reference evidence="2 3" key="1">
    <citation type="submission" date="2018-07" db="EMBL/GenBank/DDBJ databases">
        <title>The genomes of Aspergillus section Nigri reveals drivers in fungal speciation.</title>
        <authorList>
            <consortium name="DOE Joint Genome Institute"/>
            <person name="Vesth T.C."/>
            <person name="Nybo J."/>
            <person name="Theobald S."/>
            <person name="Brandl J."/>
            <person name="Frisvad J.C."/>
            <person name="Nielsen K.F."/>
            <person name="Lyhne E.K."/>
            <person name="Kogle M.E."/>
            <person name="Kuo A."/>
            <person name="Riley R."/>
            <person name="Clum A."/>
            <person name="Nolan M."/>
            <person name="Lipzen A."/>
            <person name="Salamov A."/>
            <person name="Henrissat B."/>
            <person name="Wiebenga A."/>
            <person name="De vries R.P."/>
            <person name="Grigoriev I.V."/>
            <person name="Mortensen U.H."/>
            <person name="Andersen M.R."/>
            <person name="Baker S.E."/>
        </authorList>
    </citation>
    <scope>NUCLEOTIDE SEQUENCE [LARGE SCALE GENOMIC DNA]</scope>
    <source>
        <strain evidence="2 3">CBS 139.54b</strain>
    </source>
</reference>
<name>A0A3F3PSE6_9EURO</name>
<evidence type="ECO:0000313" key="2">
    <source>
        <dbReference type="EMBL" id="RDH29860.1"/>
    </source>
</evidence>
<accession>A0A3F3PSE6</accession>
<gene>
    <name evidence="2" type="ORF">BDQ94DRAFT_149623</name>
</gene>
<organism evidence="2 3">
    <name type="scientific">Aspergillus welwitschiae</name>
    <dbReference type="NCBI Taxonomy" id="1341132"/>
    <lineage>
        <taxon>Eukaryota</taxon>
        <taxon>Fungi</taxon>
        <taxon>Dikarya</taxon>
        <taxon>Ascomycota</taxon>
        <taxon>Pezizomycotina</taxon>
        <taxon>Eurotiomycetes</taxon>
        <taxon>Eurotiomycetidae</taxon>
        <taxon>Eurotiales</taxon>
        <taxon>Aspergillaceae</taxon>
        <taxon>Aspergillus</taxon>
        <taxon>Aspergillus subgen. Circumdati</taxon>
    </lineage>
</organism>